<dbReference type="OrthoDB" id="9801841at2"/>
<dbReference type="InterPro" id="IPR001054">
    <property type="entry name" value="A/G_cyclase"/>
</dbReference>
<dbReference type="SMART" id="SM00044">
    <property type="entry name" value="CYCc"/>
    <property type="match status" value="1"/>
</dbReference>
<dbReference type="Proteomes" id="UP000426246">
    <property type="component" value="Chromosome"/>
</dbReference>
<dbReference type="EMBL" id="CP034235">
    <property type="protein sequence ID" value="QGQ96341.1"/>
    <property type="molecule type" value="Genomic_DNA"/>
</dbReference>
<reference evidence="5" key="1">
    <citation type="submission" date="2018-11" db="EMBL/GenBank/DDBJ databases">
        <title>Complete genome sequence of Paenibacillus sp. ML311-T8.</title>
        <authorList>
            <person name="Nam Y.-D."/>
            <person name="Kang J."/>
            <person name="Chung W.-H."/>
            <person name="Park Y.S."/>
        </authorList>
    </citation>
    <scope>NUCLEOTIDE SEQUENCE [LARGE SCALE GENOMIC DNA]</scope>
    <source>
        <strain evidence="5">ML311-T8</strain>
    </source>
</reference>
<dbReference type="InterPro" id="IPR050697">
    <property type="entry name" value="Adenylyl/Guanylyl_Cyclase_3/4"/>
</dbReference>
<evidence type="ECO:0000313" key="4">
    <source>
        <dbReference type="EMBL" id="QGQ96341.1"/>
    </source>
</evidence>
<dbReference type="PANTHER" id="PTHR43081:SF1">
    <property type="entry name" value="ADENYLATE CYCLASE, TERMINAL-DIFFERENTIATION SPECIFIC"/>
    <property type="match status" value="1"/>
</dbReference>
<dbReference type="PROSITE" id="PS50125">
    <property type="entry name" value="GUANYLATE_CYCLASE_2"/>
    <property type="match status" value="1"/>
</dbReference>
<comment type="similarity">
    <text evidence="1">Belongs to the adenylyl cyclase class-3 family.</text>
</comment>
<feature type="domain" description="Guanylate cyclase" evidence="3">
    <location>
        <begin position="179"/>
        <end position="305"/>
    </location>
</feature>
<keyword evidence="2" id="KW-0472">Membrane</keyword>
<dbReference type="InterPro" id="IPR029787">
    <property type="entry name" value="Nucleotide_cyclase"/>
</dbReference>
<protein>
    <submittedName>
        <fullName evidence="4">Adenylate/guanylate cyclase domain-containing protein</fullName>
    </submittedName>
</protein>
<feature type="transmembrane region" description="Helical" evidence="2">
    <location>
        <begin position="43"/>
        <end position="67"/>
    </location>
</feature>
<keyword evidence="2" id="KW-0812">Transmembrane</keyword>
<dbReference type="AlphaFoldDB" id="A0A6B8RIR7"/>
<evidence type="ECO:0000259" key="3">
    <source>
        <dbReference type="PROSITE" id="PS50125"/>
    </source>
</evidence>
<evidence type="ECO:0000256" key="2">
    <source>
        <dbReference type="SAM" id="Phobius"/>
    </source>
</evidence>
<dbReference type="GO" id="GO:0035556">
    <property type="term" value="P:intracellular signal transduction"/>
    <property type="evidence" value="ECO:0007669"/>
    <property type="project" value="InterPro"/>
</dbReference>
<dbReference type="Pfam" id="PF00211">
    <property type="entry name" value="Guanylate_cyc"/>
    <property type="match status" value="1"/>
</dbReference>
<dbReference type="GO" id="GO:0006171">
    <property type="term" value="P:cAMP biosynthetic process"/>
    <property type="evidence" value="ECO:0007669"/>
    <property type="project" value="TreeGrafter"/>
</dbReference>
<dbReference type="SUPFAM" id="SSF55073">
    <property type="entry name" value="Nucleotide cyclase"/>
    <property type="match status" value="1"/>
</dbReference>
<name>A0A6B8RIR7_9BACL</name>
<dbReference type="Gene3D" id="3.30.70.1230">
    <property type="entry name" value="Nucleotide cyclase"/>
    <property type="match status" value="1"/>
</dbReference>
<proteinExistence type="inferred from homology"/>
<dbReference type="RefSeq" id="WP_155701377.1">
    <property type="nucleotide sequence ID" value="NZ_CP034235.1"/>
</dbReference>
<accession>A0A6B8RIR7</accession>
<evidence type="ECO:0000313" key="5">
    <source>
        <dbReference type="Proteomes" id="UP000426246"/>
    </source>
</evidence>
<sequence>MNKPKLQLLRFLLILLVVMVLIPALLINYYLLNSMVTLAELSVRLIIGGLVWIGLAGIYAVVVYRIYQQRIEQPLQHFLATLEDISEGFIVDNVPQPIFLKAEPSISAAFDKVLQINHQMLKNVDHLEKGFEEERFAKLQQIKLTQAYERFVPHDFIRFLQKQSIIQVQHGDHVKTEMSVMFADIRSFTTLSESISPEENFQLLNSYFMRMEPIIQRNYGFIDKFIGDGIMALFHQDPDASIKAAGEMIAELKLYNTSRELAGFDSIRIGVGINTGSLMLGIVGGVNRMEGTVISDAVNVASRIEDLNKVYNTSILISESTYNQLREANRKTVRWIDKVEVKGKAQPLNVYEVFEADAPDTRYYKQIHKVLFEQAVACYHEQRISEAQAKLIELKDLCPEDILVNLYIDRCQEALRNLKAGE</sequence>
<dbReference type="KEGG" id="ppsc:EHS13_16355"/>
<gene>
    <name evidence="4" type="ORF">EHS13_16355</name>
</gene>
<keyword evidence="5" id="KW-1185">Reference proteome</keyword>
<keyword evidence="2" id="KW-1133">Transmembrane helix</keyword>
<feature type="transmembrane region" description="Helical" evidence="2">
    <location>
        <begin position="12"/>
        <end position="31"/>
    </location>
</feature>
<dbReference type="GO" id="GO:0004016">
    <property type="term" value="F:adenylate cyclase activity"/>
    <property type="evidence" value="ECO:0007669"/>
    <property type="project" value="UniProtKB-ARBA"/>
</dbReference>
<organism evidence="4 5">
    <name type="scientific">Paenibacillus psychroresistens</name>
    <dbReference type="NCBI Taxonomy" id="1778678"/>
    <lineage>
        <taxon>Bacteria</taxon>
        <taxon>Bacillati</taxon>
        <taxon>Bacillota</taxon>
        <taxon>Bacilli</taxon>
        <taxon>Bacillales</taxon>
        <taxon>Paenibacillaceae</taxon>
        <taxon>Paenibacillus</taxon>
    </lineage>
</organism>
<dbReference type="CDD" id="cd07302">
    <property type="entry name" value="CHD"/>
    <property type="match status" value="1"/>
</dbReference>
<evidence type="ECO:0000256" key="1">
    <source>
        <dbReference type="ARBA" id="ARBA00005381"/>
    </source>
</evidence>
<dbReference type="PANTHER" id="PTHR43081">
    <property type="entry name" value="ADENYLATE CYCLASE, TERMINAL-DIFFERENTIATION SPECIFIC-RELATED"/>
    <property type="match status" value="1"/>
</dbReference>